<gene>
    <name evidence="4" type="ORF">GXM19_09385</name>
</gene>
<accession>A0A858B6Z3</accession>
<dbReference type="AlphaFoldDB" id="A0A858B6Z3"/>
<organism evidence="4 5">
    <name type="scientific">Collinsella aerofaciens (strain ATCC 25986 / DSM 3979 / JCM 10188 / KCTC 3647 / NCTC 11838 / VPI 1003)</name>
    <dbReference type="NCBI Taxonomy" id="411903"/>
    <lineage>
        <taxon>Bacteria</taxon>
        <taxon>Bacillati</taxon>
        <taxon>Actinomycetota</taxon>
        <taxon>Coriobacteriia</taxon>
        <taxon>Coriobacteriales</taxon>
        <taxon>Coriobacteriaceae</taxon>
        <taxon>Collinsella</taxon>
    </lineage>
</organism>
<dbReference type="EMBL" id="CP048433">
    <property type="protein sequence ID" value="QIA34408.1"/>
    <property type="molecule type" value="Genomic_DNA"/>
</dbReference>
<dbReference type="InterPro" id="IPR047650">
    <property type="entry name" value="Transpos_IS110"/>
</dbReference>
<dbReference type="PANTHER" id="PTHR33055">
    <property type="entry name" value="TRANSPOSASE FOR INSERTION SEQUENCE ELEMENT IS1111A"/>
    <property type="match status" value="1"/>
</dbReference>
<dbReference type="RefSeq" id="WP_115596158.1">
    <property type="nucleotide sequence ID" value="NZ_AAVN02000002.1"/>
</dbReference>
<dbReference type="Pfam" id="PF02371">
    <property type="entry name" value="Transposase_20"/>
    <property type="match status" value="1"/>
</dbReference>
<dbReference type="NCBIfam" id="NF033542">
    <property type="entry name" value="transpos_IS110"/>
    <property type="match status" value="1"/>
</dbReference>
<feature type="region of interest" description="Disordered" evidence="1">
    <location>
        <begin position="307"/>
        <end position="327"/>
    </location>
</feature>
<feature type="domain" description="Transposase IS110-like N-terminal" evidence="2">
    <location>
        <begin position="8"/>
        <end position="151"/>
    </location>
</feature>
<evidence type="ECO:0000313" key="5">
    <source>
        <dbReference type="Proteomes" id="UP000464211"/>
    </source>
</evidence>
<evidence type="ECO:0000259" key="3">
    <source>
        <dbReference type="Pfam" id="PF02371"/>
    </source>
</evidence>
<dbReference type="Proteomes" id="UP000464211">
    <property type="component" value="Chromosome"/>
</dbReference>
<proteinExistence type="predicted"/>
<sequence>MLDTTTFVGLDVHARSIKAVSLDVMTGEVRCATFGYDAGAVAGWVRSVDPKAKCVYESGVTGFDLQKRLSGLGVDCVVGAVSKMIKPSADRRRKNDRNDAEFLARMLSVGNVVEVWVPDDECEAARDLTRALEDARDDLSRSKQRLSKFLLRHGLVFDERTPTGRRKGNWTRAHWSWIESIRFAEGADNEALAYYVDAVRRAAEDKARLEGLVEAETRKPRWRRRVDSLRCLKGVDTATAADLVFEAGEFSRFRNARSFAAWVGLTPSEHSSGESDRRGAITKAGNKHLRKALVEAAWHYLTCSARPKEPARGQAPDPGARRHAAKGVRRLVERRGTLLARGVHNNKANVATARELACWVWAVGLMAEEA</sequence>
<dbReference type="Pfam" id="PF01548">
    <property type="entry name" value="DEDD_Tnp_IS110"/>
    <property type="match status" value="1"/>
</dbReference>
<dbReference type="GeneID" id="92850633"/>
<feature type="domain" description="Transposase IS116/IS110/IS902 C-terminal" evidence="3">
    <location>
        <begin position="229"/>
        <end position="306"/>
    </location>
</feature>
<dbReference type="PANTHER" id="PTHR33055:SF17">
    <property type="entry name" value="THIRD ORF IN TRANSPOSON ISC1491"/>
    <property type="match status" value="1"/>
</dbReference>
<dbReference type="InterPro" id="IPR002525">
    <property type="entry name" value="Transp_IS110-like_N"/>
</dbReference>
<name>A0A858B6Z3_COLAA</name>
<dbReference type="GO" id="GO:0004803">
    <property type="term" value="F:transposase activity"/>
    <property type="evidence" value="ECO:0007669"/>
    <property type="project" value="InterPro"/>
</dbReference>
<evidence type="ECO:0000256" key="1">
    <source>
        <dbReference type="SAM" id="MobiDB-lite"/>
    </source>
</evidence>
<reference evidence="4 5" key="1">
    <citation type="submission" date="2020-01" db="EMBL/GenBank/DDBJ databases">
        <title>Complete genome sequence of Collinsella aerofaciens JCM 10188(T).</title>
        <authorList>
            <person name="Tourlousse D.M."/>
            <person name="Sakamoto M."/>
            <person name="Miura T."/>
            <person name="Narita K."/>
            <person name="Ohashi A."/>
            <person name="Uchino Y."/>
            <person name="Yamazoe A."/>
            <person name="Kameyama K."/>
            <person name="Terauchi J."/>
            <person name="Ohkuma M."/>
            <person name="Kawasaki H."/>
            <person name="Sekiguchi Y."/>
        </authorList>
    </citation>
    <scope>NUCLEOTIDE SEQUENCE [LARGE SCALE GENOMIC DNA]</scope>
    <source>
        <strain evidence="4 5">JCM 10188</strain>
    </source>
</reference>
<dbReference type="InterPro" id="IPR003346">
    <property type="entry name" value="Transposase_20"/>
</dbReference>
<evidence type="ECO:0000259" key="2">
    <source>
        <dbReference type="Pfam" id="PF01548"/>
    </source>
</evidence>
<protein>
    <submittedName>
        <fullName evidence="4">IS110 family transposase</fullName>
    </submittedName>
</protein>
<evidence type="ECO:0000313" key="4">
    <source>
        <dbReference type="EMBL" id="QIA34408.1"/>
    </source>
</evidence>
<dbReference type="GO" id="GO:0006313">
    <property type="term" value="P:DNA transposition"/>
    <property type="evidence" value="ECO:0007669"/>
    <property type="project" value="InterPro"/>
</dbReference>
<dbReference type="GO" id="GO:0003677">
    <property type="term" value="F:DNA binding"/>
    <property type="evidence" value="ECO:0007669"/>
    <property type="project" value="InterPro"/>
</dbReference>